<dbReference type="OrthoDB" id="7870871at2"/>
<dbReference type="RefSeq" id="WP_138399281.1">
    <property type="nucleotide sequence ID" value="NZ_JBAFVI010000002.1"/>
</dbReference>
<keyword evidence="1" id="KW-0732">Signal</keyword>
<dbReference type="GeneID" id="95773720"/>
<comment type="caution">
    <text evidence="2">The sequence shown here is derived from an EMBL/GenBank/DDBJ whole genome shotgun (WGS) entry which is preliminary data.</text>
</comment>
<feature type="signal peptide" evidence="1">
    <location>
        <begin position="1"/>
        <end position="33"/>
    </location>
</feature>
<name>A0A6C1KFF3_XANAU</name>
<dbReference type="Proteomes" id="UP000305131">
    <property type="component" value="Unassembled WGS sequence"/>
</dbReference>
<proteinExistence type="predicted"/>
<feature type="chain" id="PRO_5025346664" evidence="1">
    <location>
        <begin position="34"/>
        <end position="160"/>
    </location>
</feature>
<gene>
    <name evidence="2" type="ORF">FBQ73_09675</name>
</gene>
<accession>A0A6C1KFF3</accession>
<protein>
    <submittedName>
        <fullName evidence="2">Uncharacterized protein</fullName>
    </submittedName>
</protein>
<evidence type="ECO:0000256" key="1">
    <source>
        <dbReference type="SAM" id="SignalP"/>
    </source>
</evidence>
<organism evidence="2 3">
    <name type="scientific">Xanthobacter autotrophicus</name>
    <dbReference type="NCBI Taxonomy" id="280"/>
    <lineage>
        <taxon>Bacteria</taxon>
        <taxon>Pseudomonadati</taxon>
        <taxon>Pseudomonadota</taxon>
        <taxon>Alphaproteobacteria</taxon>
        <taxon>Hyphomicrobiales</taxon>
        <taxon>Xanthobacteraceae</taxon>
        <taxon>Xanthobacter</taxon>
    </lineage>
</organism>
<reference evidence="2 3" key="1">
    <citation type="submission" date="2019-05" db="EMBL/GenBank/DDBJ databases">
        <authorList>
            <person name="Zhou X."/>
        </authorList>
    </citation>
    <scope>NUCLEOTIDE SEQUENCE [LARGE SCALE GENOMIC DNA]</scope>
    <source>
        <strain evidence="2 3">DSM 432</strain>
    </source>
</reference>
<dbReference type="EMBL" id="VAUP01000022">
    <property type="protein sequence ID" value="TLX42922.1"/>
    <property type="molecule type" value="Genomic_DNA"/>
</dbReference>
<dbReference type="AlphaFoldDB" id="A0A6C1KFF3"/>
<evidence type="ECO:0000313" key="3">
    <source>
        <dbReference type="Proteomes" id="UP000305131"/>
    </source>
</evidence>
<sequence>MTRSTADLRHVALCALVLSPLALIPFAAAPAVAQGALPTSPSAETSVPRFAFAPVEGGALKLDRETGRVSLCAKHPTGFTCEVVPDARDAYEAEIARLKAEVDTLRRAAGMPPQPGAPVPPTAAPNASDLDEAFAYAERFYRRLKGLIDDLRAPSGEERL</sequence>
<evidence type="ECO:0000313" key="2">
    <source>
        <dbReference type="EMBL" id="TLX42922.1"/>
    </source>
</evidence>